<dbReference type="InterPro" id="IPR016181">
    <property type="entry name" value="Acyl_CoA_acyltransferase"/>
</dbReference>
<dbReference type="RefSeq" id="WP_394842593.1">
    <property type="nucleotide sequence ID" value="NZ_CP089982.1"/>
</dbReference>
<sequence length="202" mass="23019">MPSPSPRTTLTPLTLEGRFVRLEPLAASHGGEFERLQDRIDEPVSKFNMSFTHGDVRRWFRDIVDVPIEQALTFAVRRLSDGQIVGSTRYHAIDLPNKTLEVGGTWYVASARGTFVNPECKLLLLDHAFEDLNLNRVQLKCDARNQHSRKAMLKMGAKEEGTLRRHSIYPGGFVRDVIFFSVIPEEWPDVKRGLTERLARFG</sequence>
<dbReference type="SUPFAM" id="SSF55729">
    <property type="entry name" value="Acyl-CoA N-acyltransferases (Nat)"/>
    <property type="match status" value="1"/>
</dbReference>
<keyword evidence="3" id="KW-1185">Reference proteome</keyword>
<dbReference type="PANTHER" id="PTHR43610:SF1">
    <property type="entry name" value="N-ACETYLTRANSFERASE DOMAIN-CONTAINING PROTEIN"/>
    <property type="match status" value="1"/>
</dbReference>
<reference evidence="2 3" key="1">
    <citation type="submission" date="2021-12" db="EMBL/GenBank/DDBJ databases">
        <title>Discovery of the Pendulisporaceae a myxobacterial family with distinct sporulation behavior and unique specialized metabolism.</title>
        <authorList>
            <person name="Garcia R."/>
            <person name="Popoff A."/>
            <person name="Bader C.D."/>
            <person name="Loehr J."/>
            <person name="Walesch S."/>
            <person name="Walt C."/>
            <person name="Boldt J."/>
            <person name="Bunk B."/>
            <person name="Haeckl F.J.F.P.J."/>
            <person name="Gunesch A.P."/>
            <person name="Birkelbach J."/>
            <person name="Nuebel U."/>
            <person name="Pietschmann T."/>
            <person name="Bach T."/>
            <person name="Mueller R."/>
        </authorList>
    </citation>
    <scope>NUCLEOTIDE SEQUENCE [LARGE SCALE GENOMIC DNA]</scope>
    <source>
        <strain evidence="2 3">MSr12523</strain>
    </source>
</reference>
<evidence type="ECO:0000313" key="2">
    <source>
        <dbReference type="EMBL" id="WXA91975.1"/>
    </source>
</evidence>
<dbReference type="Pfam" id="PF13302">
    <property type="entry name" value="Acetyltransf_3"/>
    <property type="match status" value="1"/>
</dbReference>
<gene>
    <name evidence="2" type="ORF">LZC95_36685</name>
</gene>
<feature type="domain" description="N-acetyltransferase" evidence="1">
    <location>
        <begin position="39"/>
        <end position="158"/>
    </location>
</feature>
<protein>
    <submittedName>
        <fullName evidence="2">GNAT family N-acetyltransferase</fullName>
    </submittedName>
</protein>
<dbReference type="InterPro" id="IPR000182">
    <property type="entry name" value="GNAT_dom"/>
</dbReference>
<accession>A0ABZ2K352</accession>
<proteinExistence type="predicted"/>
<name>A0ABZ2K352_9BACT</name>
<dbReference type="EMBL" id="CP089982">
    <property type="protein sequence ID" value="WXA91975.1"/>
    <property type="molecule type" value="Genomic_DNA"/>
</dbReference>
<dbReference type="Proteomes" id="UP001379533">
    <property type="component" value="Chromosome"/>
</dbReference>
<evidence type="ECO:0000259" key="1">
    <source>
        <dbReference type="Pfam" id="PF13302"/>
    </source>
</evidence>
<evidence type="ECO:0000313" key="3">
    <source>
        <dbReference type="Proteomes" id="UP001379533"/>
    </source>
</evidence>
<dbReference type="Gene3D" id="3.40.630.30">
    <property type="match status" value="1"/>
</dbReference>
<dbReference type="PANTHER" id="PTHR43610">
    <property type="entry name" value="BLL6696 PROTEIN"/>
    <property type="match status" value="1"/>
</dbReference>
<organism evidence="2 3">
    <name type="scientific">Pendulispora brunnea</name>
    <dbReference type="NCBI Taxonomy" id="2905690"/>
    <lineage>
        <taxon>Bacteria</taxon>
        <taxon>Pseudomonadati</taxon>
        <taxon>Myxococcota</taxon>
        <taxon>Myxococcia</taxon>
        <taxon>Myxococcales</taxon>
        <taxon>Sorangiineae</taxon>
        <taxon>Pendulisporaceae</taxon>
        <taxon>Pendulispora</taxon>
    </lineage>
</organism>